<dbReference type="Proteomes" id="UP000609323">
    <property type="component" value="Unassembled WGS sequence"/>
</dbReference>
<evidence type="ECO:0000259" key="1">
    <source>
        <dbReference type="Pfam" id="PF08955"/>
    </source>
</evidence>
<dbReference type="InterPro" id="IPR015050">
    <property type="entry name" value="BofC_C"/>
</dbReference>
<dbReference type="Pfam" id="PF08955">
    <property type="entry name" value="BofC_C"/>
    <property type="match status" value="1"/>
</dbReference>
<reference evidence="3" key="1">
    <citation type="journal article" date="2019" name="Int. J. Syst. Evol. Microbiol.">
        <title>The Global Catalogue of Microorganisms (GCM) 10K type strain sequencing project: providing services to taxonomists for standard genome sequencing and annotation.</title>
        <authorList>
            <consortium name="The Broad Institute Genomics Platform"/>
            <consortium name="The Broad Institute Genome Sequencing Center for Infectious Disease"/>
            <person name="Wu L."/>
            <person name="Ma J."/>
        </authorList>
    </citation>
    <scope>NUCLEOTIDE SEQUENCE [LARGE SCALE GENOMIC DNA]</scope>
    <source>
        <strain evidence="3">CGMCC 1.15044</strain>
    </source>
</reference>
<evidence type="ECO:0000313" key="3">
    <source>
        <dbReference type="Proteomes" id="UP000609323"/>
    </source>
</evidence>
<dbReference type="InterPro" id="IPR038117">
    <property type="entry name" value="BofC_C_sf"/>
</dbReference>
<sequence>MSIFNLKRRMRNRWRRWRRAVWTFMAVGLLFGLASLGMPLSEQLKELLSDDGPVAKETLAGIQEWTKENAEGVSREDFKNELTRSRQVRIVHTGTVYVCGSEDKIVGIMKPDEIIALMKAHPGWEGRIDPKGEVWLEEHVAELSAACKEKGYIGLDSNGTLSLFEGKPEKEKVMRTFFQIDIKSMESALPKEIVNQLHNGIRVQDLEEYNSVISTFSDYALDPEDGKSKH</sequence>
<dbReference type="Gene3D" id="3.30.70.1740">
    <property type="entry name" value="Bypass-of-forespore C, C-terminal domain"/>
    <property type="match status" value="1"/>
</dbReference>
<feature type="domain" description="Bypass of forespore C C-terminal" evidence="1">
    <location>
        <begin position="143"/>
        <end position="217"/>
    </location>
</feature>
<protein>
    <recommendedName>
        <fullName evidence="1">Bypass of forespore C C-terminal domain-containing protein</fullName>
    </recommendedName>
</protein>
<dbReference type="RefSeq" id="WP_094093910.1">
    <property type="nucleotide sequence ID" value="NZ_BMHF01000009.1"/>
</dbReference>
<accession>A0ABQ1GED1</accession>
<comment type="caution">
    <text evidence="2">The sequence shown here is derived from an EMBL/GenBank/DDBJ whole genome shotgun (WGS) entry which is preliminary data.</text>
</comment>
<evidence type="ECO:0000313" key="2">
    <source>
        <dbReference type="EMBL" id="GGA42023.1"/>
    </source>
</evidence>
<dbReference type="EMBL" id="BMHF01000009">
    <property type="protein sequence ID" value="GGA42023.1"/>
    <property type="molecule type" value="Genomic_DNA"/>
</dbReference>
<name>A0ABQ1GED1_9BACL</name>
<gene>
    <name evidence="2" type="ORF">GCM10010917_29170</name>
</gene>
<organism evidence="2 3">
    <name type="scientific">Paenibacillus physcomitrellae</name>
    <dbReference type="NCBI Taxonomy" id="1619311"/>
    <lineage>
        <taxon>Bacteria</taxon>
        <taxon>Bacillati</taxon>
        <taxon>Bacillota</taxon>
        <taxon>Bacilli</taxon>
        <taxon>Bacillales</taxon>
        <taxon>Paenibacillaceae</taxon>
        <taxon>Paenibacillus</taxon>
    </lineage>
</organism>
<keyword evidence="3" id="KW-1185">Reference proteome</keyword>
<proteinExistence type="predicted"/>